<accession>A0AAU7ZJR9</accession>
<proteinExistence type="predicted"/>
<evidence type="ECO:0000313" key="1">
    <source>
        <dbReference type="EMBL" id="XCB31292.1"/>
    </source>
</evidence>
<reference evidence="1" key="2">
    <citation type="journal article" date="2024" name="Environ. Microbiol.">
        <title>Genome analysis and description of Tunturibacter gen. nov. expands the diversity of Terriglobia in tundra soils.</title>
        <authorList>
            <person name="Messyasz A."/>
            <person name="Mannisto M.K."/>
            <person name="Kerkhof L.J."/>
            <person name="Haggblom M.M."/>
        </authorList>
    </citation>
    <scope>NUCLEOTIDE SEQUENCE</scope>
    <source>
        <strain evidence="1">X5P6</strain>
    </source>
</reference>
<dbReference type="RefSeq" id="WP_353062133.1">
    <property type="nucleotide sequence ID" value="NZ_CP132942.1"/>
</dbReference>
<gene>
    <name evidence="1" type="ORF">RBB77_12550</name>
</gene>
<protein>
    <submittedName>
        <fullName evidence="1">Uncharacterized protein</fullName>
    </submittedName>
</protein>
<organism evidence="1">
    <name type="scientific">Tunturiibacter psychrotolerans</name>
    <dbReference type="NCBI Taxonomy" id="3069686"/>
    <lineage>
        <taxon>Bacteria</taxon>
        <taxon>Pseudomonadati</taxon>
        <taxon>Acidobacteriota</taxon>
        <taxon>Terriglobia</taxon>
        <taxon>Terriglobales</taxon>
        <taxon>Acidobacteriaceae</taxon>
        <taxon>Tunturiibacter</taxon>
    </lineage>
</organism>
<sequence length="102" mass="11566">MLLYAQLVSQMTDLAGKQFNSGEFGQASQTIELVQRYTEKIHAGVTDDSKKLRDAELLMRRASFRLKGILSAATYEDRPALEVTLKQLNEVQSDLLMQVFKK</sequence>
<name>A0AAU7ZJR9_9BACT</name>
<dbReference type="KEGG" id="tpsc:RBB77_12550"/>
<dbReference type="AlphaFoldDB" id="A0AAU7ZJR9"/>
<dbReference type="EMBL" id="CP132942">
    <property type="protein sequence ID" value="XCB31292.1"/>
    <property type="molecule type" value="Genomic_DNA"/>
</dbReference>
<reference evidence="1" key="1">
    <citation type="submission" date="2023-08" db="EMBL/GenBank/DDBJ databases">
        <authorList>
            <person name="Messyasz A."/>
            <person name="Mannisto M.K."/>
            <person name="Kerkhof L.J."/>
            <person name="Haggblom M."/>
        </authorList>
    </citation>
    <scope>NUCLEOTIDE SEQUENCE</scope>
    <source>
        <strain evidence="1">X5P6</strain>
    </source>
</reference>